<dbReference type="InterPro" id="IPR050261">
    <property type="entry name" value="FrsA_esterase"/>
</dbReference>
<keyword evidence="3" id="KW-1185">Reference proteome</keyword>
<evidence type="ECO:0000313" key="2">
    <source>
        <dbReference type="EMBL" id="RAV17766.1"/>
    </source>
</evidence>
<dbReference type="GO" id="GO:0016787">
    <property type="term" value="F:hydrolase activity"/>
    <property type="evidence" value="ECO:0007669"/>
    <property type="project" value="InterPro"/>
</dbReference>
<evidence type="ECO:0000259" key="1">
    <source>
        <dbReference type="Pfam" id="PF01738"/>
    </source>
</evidence>
<dbReference type="Gene3D" id="3.40.50.1820">
    <property type="entry name" value="alpha/beta hydrolase"/>
    <property type="match status" value="1"/>
</dbReference>
<protein>
    <recommendedName>
        <fullName evidence="1">Dienelactone hydrolase domain-containing protein</fullName>
    </recommendedName>
</protein>
<reference evidence="2 3" key="1">
    <citation type="journal article" date="2009" name="Int. J. Syst. Evol. Microbiol.">
        <title>Paenibacillus contaminans sp. nov., isolated from a contaminated laboratory plate.</title>
        <authorList>
            <person name="Chou J.H."/>
            <person name="Lee J.H."/>
            <person name="Lin M.C."/>
            <person name="Chang P.S."/>
            <person name="Arun A.B."/>
            <person name="Young C.C."/>
            <person name="Chen W.M."/>
        </authorList>
    </citation>
    <scope>NUCLEOTIDE SEQUENCE [LARGE SCALE GENOMIC DNA]</scope>
    <source>
        <strain evidence="2 3">CKOBP-6</strain>
    </source>
</reference>
<evidence type="ECO:0000313" key="3">
    <source>
        <dbReference type="Proteomes" id="UP000250369"/>
    </source>
</evidence>
<name>A0A329MEV8_9BACL</name>
<comment type="caution">
    <text evidence="2">The sequence shown here is derived from an EMBL/GenBank/DDBJ whole genome shotgun (WGS) entry which is preliminary data.</text>
</comment>
<dbReference type="InterPro" id="IPR029058">
    <property type="entry name" value="AB_hydrolase_fold"/>
</dbReference>
<organism evidence="2 3">
    <name type="scientific">Paenibacillus contaminans</name>
    <dbReference type="NCBI Taxonomy" id="450362"/>
    <lineage>
        <taxon>Bacteria</taxon>
        <taxon>Bacillati</taxon>
        <taxon>Bacillota</taxon>
        <taxon>Bacilli</taxon>
        <taxon>Bacillales</taxon>
        <taxon>Paenibacillaceae</taxon>
        <taxon>Paenibacillus</taxon>
    </lineage>
</organism>
<dbReference type="AlphaFoldDB" id="A0A329MEV8"/>
<dbReference type="SUPFAM" id="SSF53474">
    <property type="entry name" value="alpha/beta-Hydrolases"/>
    <property type="match status" value="1"/>
</dbReference>
<gene>
    <name evidence="2" type="ORF">DQG23_26985</name>
</gene>
<dbReference type="Pfam" id="PF01738">
    <property type="entry name" value="DLH"/>
    <property type="match status" value="1"/>
</dbReference>
<sequence>MLMLRMARTGITHGKCSVQTMTKAGEALEMSQCREMLSPEQVWEGYDPRAEPLEIELLKQWTESGISFKEMYFTGKAAGSTKTRIYAVYSAPEGGKLLPGILHVHGGGQTANLDILRYWNERGYAALSFNWGGRRPDGQPYTLWGEELAHANQMESAVGDRMMATFPNVRASSWYEWAVAGRRALTLLEAQPEVDPGKLGAFGVSMGGTLLWTLAATDTRIHASCAIYGLGWHTFKEEFRLATGVQPDYSDDDVRIWRAGMEPEVYAPFIRTPMLFVSASNDFYGKMDRAFDILSALPERTPRSAAFTPGFNHYVHSEQAENVAIWMDTWLKGGERWPRMPEVSIRHDAAEGNVELVIRPDPGCTQPVTRVEAYCSLGNPHAVSRHWRPLVPTELGSEWRASLQDAAGYGGTVYAYANVFYASGICLSSKLLTTSQEADRAGIGTGAANEDTDAVEGNDLSGADEFGCSSIRRSGLIYDGRDGLDGWVTNSPNADPFPHRYSPITAAVSEDGVKGFRPAPMLSPLTYRLGDPAYRGRTGEMLRFQLLSRKAADFTVIVQQLHFPSHSRNYECSVSIDGRGEWQIFSLTPESFRHEESGETLTGWADVNYLELRMPEDGWPDEALLFANFEWVRI</sequence>
<accession>A0A329MEV8</accession>
<feature type="domain" description="Dienelactone hydrolase" evidence="1">
    <location>
        <begin position="183"/>
        <end position="297"/>
    </location>
</feature>
<dbReference type="Proteomes" id="UP000250369">
    <property type="component" value="Unassembled WGS sequence"/>
</dbReference>
<dbReference type="EMBL" id="QMFB01000018">
    <property type="protein sequence ID" value="RAV17766.1"/>
    <property type="molecule type" value="Genomic_DNA"/>
</dbReference>
<dbReference type="PANTHER" id="PTHR22946">
    <property type="entry name" value="DIENELACTONE HYDROLASE DOMAIN-CONTAINING PROTEIN-RELATED"/>
    <property type="match status" value="1"/>
</dbReference>
<proteinExistence type="predicted"/>
<dbReference type="InterPro" id="IPR002925">
    <property type="entry name" value="Dienelactn_hydro"/>
</dbReference>